<dbReference type="InterPro" id="IPR015927">
    <property type="entry name" value="Peptidase_S24_S26A/B/C"/>
</dbReference>
<proteinExistence type="inferred from homology"/>
<feature type="domain" description="Peptidase S24/S26A/S26B/S26C" evidence="14">
    <location>
        <begin position="71"/>
        <end position="186"/>
    </location>
</feature>
<dbReference type="InterPro" id="IPR006197">
    <property type="entry name" value="Peptidase_S24_LexA"/>
</dbReference>
<dbReference type="GO" id="GO:0045892">
    <property type="term" value="P:negative regulation of DNA-templated transcription"/>
    <property type="evidence" value="ECO:0007669"/>
    <property type="project" value="UniProtKB-UniRule"/>
</dbReference>
<dbReference type="SUPFAM" id="SSF46785">
    <property type="entry name" value="Winged helix' DNA-binding domain"/>
    <property type="match status" value="1"/>
</dbReference>
<name>A0A3S9T2P8_9FIRM</name>
<dbReference type="InterPro" id="IPR050077">
    <property type="entry name" value="LexA_repressor"/>
</dbReference>
<dbReference type="HAMAP" id="MF_00015">
    <property type="entry name" value="LexA"/>
    <property type="match status" value="1"/>
</dbReference>
<keyword evidence="17" id="KW-1185">Reference proteome</keyword>
<evidence type="ECO:0000256" key="10">
    <source>
        <dbReference type="ARBA" id="ARBA00023204"/>
    </source>
</evidence>
<keyword evidence="2 12" id="KW-0678">Repressor</keyword>
<evidence type="ECO:0000256" key="9">
    <source>
        <dbReference type="ARBA" id="ARBA00023163"/>
    </source>
</evidence>
<feature type="site" description="Cleavage; by autolysis" evidence="12">
    <location>
        <begin position="78"/>
        <end position="79"/>
    </location>
</feature>
<keyword evidence="8 12" id="KW-0238">DNA-binding</keyword>
<feature type="domain" description="LexA repressor DNA-binding" evidence="15">
    <location>
        <begin position="2"/>
        <end position="50"/>
    </location>
</feature>
<dbReference type="PRINTS" id="PR00726">
    <property type="entry name" value="LEXASERPTASE"/>
</dbReference>
<evidence type="ECO:0000256" key="3">
    <source>
        <dbReference type="ARBA" id="ARBA00022705"/>
    </source>
</evidence>
<evidence type="ECO:0000256" key="13">
    <source>
        <dbReference type="RuleBase" id="RU003991"/>
    </source>
</evidence>
<dbReference type="InterPro" id="IPR006200">
    <property type="entry name" value="LexA"/>
</dbReference>
<evidence type="ECO:0000256" key="8">
    <source>
        <dbReference type="ARBA" id="ARBA00023125"/>
    </source>
</evidence>
<dbReference type="InterPro" id="IPR036388">
    <property type="entry name" value="WH-like_DNA-bd_sf"/>
</dbReference>
<dbReference type="GO" id="GO:0004252">
    <property type="term" value="F:serine-type endopeptidase activity"/>
    <property type="evidence" value="ECO:0007669"/>
    <property type="project" value="UniProtKB-UniRule"/>
</dbReference>
<evidence type="ECO:0000313" key="17">
    <source>
        <dbReference type="Proteomes" id="UP000267250"/>
    </source>
</evidence>
<dbReference type="AlphaFoldDB" id="A0A3S9T2P8"/>
<evidence type="ECO:0000256" key="2">
    <source>
        <dbReference type="ARBA" id="ARBA00022491"/>
    </source>
</evidence>
<sequence length="193" mass="21705">MSEIEKKGYPPSVREIAKAVDLRSPSTVHSHLNTLEELGYIRKDPTKPRTIEVLVGDFSSNRPQKEMVHIPIVGKVTAGQPILAVENIEDFFPLPLDYIRGGKNQELFMLQIKGNSMVDAGILDGDYVIVRKQSHADNGDIVVALLEDEATVKRFFKEKDYIRLQPENSTLKPILVRDVQILGKVIGVYRNLV</sequence>
<dbReference type="EC" id="3.4.21.88" evidence="12"/>
<keyword evidence="11 12" id="KW-0742">SOS response</keyword>
<evidence type="ECO:0000259" key="15">
    <source>
        <dbReference type="Pfam" id="PF01726"/>
    </source>
</evidence>
<dbReference type="Gene3D" id="2.10.109.10">
    <property type="entry name" value="Umud Fragment, subunit A"/>
    <property type="match status" value="1"/>
</dbReference>
<keyword evidence="4 12" id="KW-0227">DNA damage</keyword>
<dbReference type="SUPFAM" id="SSF51306">
    <property type="entry name" value="LexA/Signal peptidase"/>
    <property type="match status" value="1"/>
</dbReference>
<dbReference type="GO" id="GO:0003677">
    <property type="term" value="F:DNA binding"/>
    <property type="evidence" value="ECO:0007669"/>
    <property type="project" value="UniProtKB-UniRule"/>
</dbReference>
<comment type="similarity">
    <text evidence="1 12 13">Belongs to the peptidase S24 family.</text>
</comment>
<keyword evidence="10 12" id="KW-0234">DNA repair</keyword>
<keyword evidence="6 12" id="KW-0068">Autocatalytic cleavage</keyword>
<dbReference type="Pfam" id="PF00717">
    <property type="entry name" value="Peptidase_S24"/>
    <property type="match status" value="1"/>
</dbReference>
<organism evidence="16 17">
    <name type="scientific">Anoxybacter fermentans</name>
    <dbReference type="NCBI Taxonomy" id="1323375"/>
    <lineage>
        <taxon>Bacteria</taxon>
        <taxon>Bacillati</taxon>
        <taxon>Bacillota</taxon>
        <taxon>Clostridia</taxon>
        <taxon>Halanaerobiales</taxon>
        <taxon>Anoxybacter</taxon>
    </lineage>
</organism>
<accession>A0A3S9T2P8</accession>
<dbReference type="InterPro" id="IPR011991">
    <property type="entry name" value="ArsR-like_HTH"/>
</dbReference>
<dbReference type="InterPro" id="IPR006199">
    <property type="entry name" value="LexA_DNA-bd_dom"/>
</dbReference>
<dbReference type="GO" id="GO:0006260">
    <property type="term" value="P:DNA replication"/>
    <property type="evidence" value="ECO:0007669"/>
    <property type="project" value="UniProtKB-UniRule"/>
</dbReference>
<evidence type="ECO:0000256" key="7">
    <source>
        <dbReference type="ARBA" id="ARBA00023015"/>
    </source>
</evidence>
<comment type="subunit">
    <text evidence="12">Homodimer.</text>
</comment>
<dbReference type="GO" id="GO:0006281">
    <property type="term" value="P:DNA repair"/>
    <property type="evidence" value="ECO:0007669"/>
    <property type="project" value="UniProtKB-UniRule"/>
</dbReference>
<dbReference type="PANTHER" id="PTHR33516:SF2">
    <property type="entry name" value="LEXA REPRESSOR-RELATED"/>
    <property type="match status" value="1"/>
</dbReference>
<evidence type="ECO:0000313" key="16">
    <source>
        <dbReference type="EMBL" id="AZR74829.1"/>
    </source>
</evidence>
<feature type="active site" description="For autocatalytic cleavage activity" evidence="12">
    <location>
        <position position="116"/>
    </location>
</feature>
<dbReference type="FunFam" id="2.10.109.10:FF:000001">
    <property type="entry name" value="LexA repressor"/>
    <property type="match status" value="1"/>
</dbReference>
<dbReference type="InterPro" id="IPR039418">
    <property type="entry name" value="LexA-like"/>
</dbReference>
<dbReference type="Gene3D" id="1.10.10.10">
    <property type="entry name" value="Winged helix-like DNA-binding domain superfamily/Winged helix DNA-binding domain"/>
    <property type="match status" value="1"/>
</dbReference>
<dbReference type="PANTHER" id="PTHR33516">
    <property type="entry name" value="LEXA REPRESSOR"/>
    <property type="match status" value="1"/>
</dbReference>
<evidence type="ECO:0000256" key="5">
    <source>
        <dbReference type="ARBA" id="ARBA00022801"/>
    </source>
</evidence>
<dbReference type="EMBL" id="CP016379">
    <property type="protein sequence ID" value="AZR74829.1"/>
    <property type="molecule type" value="Genomic_DNA"/>
</dbReference>
<dbReference type="Proteomes" id="UP000267250">
    <property type="component" value="Chromosome"/>
</dbReference>
<evidence type="ECO:0000256" key="12">
    <source>
        <dbReference type="HAMAP-Rule" id="MF_00015"/>
    </source>
</evidence>
<evidence type="ECO:0000256" key="11">
    <source>
        <dbReference type="ARBA" id="ARBA00023236"/>
    </source>
</evidence>
<feature type="DNA-binding region" description="H-T-H motif" evidence="12">
    <location>
        <begin position="13"/>
        <end position="33"/>
    </location>
</feature>
<dbReference type="NCBIfam" id="TIGR00498">
    <property type="entry name" value="lexA"/>
    <property type="match status" value="1"/>
</dbReference>
<reference evidence="16 17" key="1">
    <citation type="submission" date="2016-07" db="EMBL/GenBank/DDBJ databases">
        <title>Genome and transcriptome analysis of iron-reducing fermentative bacteria Anoxybacter fermentans.</title>
        <authorList>
            <person name="Zeng X."/>
            <person name="Shao Z."/>
        </authorList>
    </citation>
    <scope>NUCLEOTIDE SEQUENCE [LARGE SCALE GENOMIC DNA]</scope>
    <source>
        <strain evidence="16 17">DY22613</strain>
    </source>
</reference>
<evidence type="ECO:0000256" key="1">
    <source>
        <dbReference type="ARBA" id="ARBA00007484"/>
    </source>
</evidence>
<comment type="catalytic activity">
    <reaction evidence="12">
        <text>Hydrolysis of Ala-|-Gly bond in repressor LexA.</text>
        <dbReference type="EC" id="3.4.21.88"/>
    </reaction>
</comment>
<dbReference type="GO" id="GO:0009432">
    <property type="term" value="P:SOS response"/>
    <property type="evidence" value="ECO:0007669"/>
    <property type="project" value="UniProtKB-UniRule"/>
</dbReference>
<keyword evidence="7 12" id="KW-0805">Transcription regulation</keyword>
<comment type="function">
    <text evidence="12">Represses a number of genes involved in the response to DNA damage (SOS response), including recA and lexA. In the presence of single-stranded DNA, RecA interacts with LexA causing an autocatalytic cleavage which disrupts the DNA-binding part of LexA, leading to derepression of the SOS regulon and eventually DNA repair.</text>
</comment>
<dbReference type="CDD" id="cd06529">
    <property type="entry name" value="S24_LexA-like"/>
    <property type="match status" value="1"/>
</dbReference>
<feature type="active site" description="For autocatalytic cleavage activity" evidence="12">
    <location>
        <position position="153"/>
    </location>
</feature>
<keyword evidence="9 12" id="KW-0804">Transcription</keyword>
<protein>
    <recommendedName>
        <fullName evidence="12">LexA repressor</fullName>
        <ecNumber evidence="12">3.4.21.88</ecNumber>
    </recommendedName>
</protein>
<dbReference type="InterPro" id="IPR036286">
    <property type="entry name" value="LexA/Signal_pep-like_sf"/>
</dbReference>
<evidence type="ECO:0000256" key="6">
    <source>
        <dbReference type="ARBA" id="ARBA00022813"/>
    </source>
</evidence>
<dbReference type="KEGG" id="aft:BBF96_04970"/>
<dbReference type="CDD" id="cd00090">
    <property type="entry name" value="HTH_ARSR"/>
    <property type="match status" value="1"/>
</dbReference>
<keyword evidence="5 12" id="KW-0378">Hydrolase</keyword>
<evidence type="ECO:0000256" key="4">
    <source>
        <dbReference type="ARBA" id="ARBA00022763"/>
    </source>
</evidence>
<dbReference type="InterPro" id="IPR036390">
    <property type="entry name" value="WH_DNA-bd_sf"/>
</dbReference>
<evidence type="ECO:0000259" key="14">
    <source>
        <dbReference type="Pfam" id="PF00717"/>
    </source>
</evidence>
<gene>
    <name evidence="12" type="primary">lexA</name>
    <name evidence="16" type="ORF">BBF96_04970</name>
</gene>
<keyword evidence="3 12" id="KW-0235">DNA replication</keyword>
<dbReference type="Pfam" id="PF01726">
    <property type="entry name" value="LexA_DNA_bind"/>
    <property type="match status" value="1"/>
</dbReference>
<dbReference type="GO" id="GO:0006508">
    <property type="term" value="P:proteolysis"/>
    <property type="evidence" value="ECO:0007669"/>
    <property type="project" value="InterPro"/>
</dbReference>